<evidence type="ECO:0000256" key="3">
    <source>
        <dbReference type="ARBA" id="ARBA00022989"/>
    </source>
</evidence>
<dbReference type="EMBL" id="JAMZFV010000003">
    <property type="protein sequence ID" value="MCP1109419.1"/>
    <property type="molecule type" value="Genomic_DNA"/>
</dbReference>
<keyword evidence="7" id="KW-1185">Reference proteome</keyword>
<keyword evidence="4 5" id="KW-0472">Membrane</keyword>
<evidence type="ECO:0000256" key="2">
    <source>
        <dbReference type="ARBA" id="ARBA00022692"/>
    </source>
</evidence>
<evidence type="ECO:0000256" key="4">
    <source>
        <dbReference type="ARBA" id="ARBA00023136"/>
    </source>
</evidence>
<dbReference type="Pfam" id="PF04172">
    <property type="entry name" value="LrgB"/>
    <property type="match status" value="1"/>
</dbReference>
<proteinExistence type="predicted"/>
<dbReference type="PANTHER" id="PTHR30249">
    <property type="entry name" value="PUTATIVE SEROTONIN TRANSPORTER"/>
    <property type="match status" value="1"/>
</dbReference>
<evidence type="ECO:0000313" key="7">
    <source>
        <dbReference type="Proteomes" id="UP001523565"/>
    </source>
</evidence>
<reference evidence="6 7" key="1">
    <citation type="journal article" date="2022" name="Genome Biol. Evol.">
        <title>Host diet, physiology and behaviors set the stage for Lachnospiraceae cladogenesis.</title>
        <authorList>
            <person name="Vera-Ponce De Leon A."/>
            <person name="Schneider M."/>
            <person name="Jahnes B.C."/>
            <person name="Sadowski V."/>
            <person name="Camuy-Velez L.A."/>
            <person name="Duan J."/>
            <person name="Sabree Z.L."/>
        </authorList>
    </citation>
    <scope>NUCLEOTIDE SEQUENCE [LARGE SCALE GENOMIC DNA]</scope>
    <source>
        <strain evidence="6 7">PAL227</strain>
    </source>
</reference>
<feature type="transmembrane region" description="Helical" evidence="5">
    <location>
        <begin position="61"/>
        <end position="79"/>
    </location>
</feature>
<comment type="subcellular location">
    <subcellularLocation>
        <location evidence="1">Membrane</location>
        <topology evidence="1">Multi-pass membrane protein</topology>
    </subcellularLocation>
</comment>
<sequence length="225" mass="23660">MKELWANPLFGACLTIVTFALARMLNERLKTPLANPILIASLLCIGFLGILGIPVEDYQVGGAFIEMFLLPVTAILGLAVYRQREILKRDFFPVVIGCFVGSLTSIVSTMALGKLFRLDEVLTASLIPKSVTTAIAIDLSEQLGGLKGITIMSVIICGVCGAAFHPLLIKLFKLDNKVARGVAIGTTSHSAGTTSALQLGEIEGAISGVSMGIAGISAVIIALFL</sequence>
<comment type="caution">
    <text evidence="6">The sequence shown here is derived from an EMBL/GenBank/DDBJ whole genome shotgun (WGS) entry which is preliminary data.</text>
</comment>
<dbReference type="InterPro" id="IPR007300">
    <property type="entry name" value="CidB/LrgB"/>
</dbReference>
<feature type="transmembrane region" description="Helical" evidence="5">
    <location>
        <begin position="149"/>
        <end position="169"/>
    </location>
</feature>
<accession>A0ABT1EFE3</accession>
<evidence type="ECO:0000256" key="1">
    <source>
        <dbReference type="ARBA" id="ARBA00004141"/>
    </source>
</evidence>
<feature type="transmembrane region" description="Helical" evidence="5">
    <location>
        <begin position="6"/>
        <end position="25"/>
    </location>
</feature>
<feature type="transmembrane region" description="Helical" evidence="5">
    <location>
        <begin position="205"/>
        <end position="224"/>
    </location>
</feature>
<keyword evidence="3 5" id="KW-1133">Transmembrane helix</keyword>
<keyword evidence="2 5" id="KW-0812">Transmembrane</keyword>
<protein>
    <submittedName>
        <fullName evidence="6">LrgB family protein</fullName>
    </submittedName>
</protein>
<feature type="transmembrane region" description="Helical" evidence="5">
    <location>
        <begin position="91"/>
        <end position="112"/>
    </location>
</feature>
<dbReference type="Proteomes" id="UP001523565">
    <property type="component" value="Unassembled WGS sequence"/>
</dbReference>
<gene>
    <name evidence="6" type="ORF">NK118_04040</name>
</gene>
<evidence type="ECO:0000256" key="5">
    <source>
        <dbReference type="SAM" id="Phobius"/>
    </source>
</evidence>
<organism evidence="6 7">
    <name type="scientific">Ohessyouella blattaphilus</name>
    <dbReference type="NCBI Taxonomy" id="2949333"/>
    <lineage>
        <taxon>Bacteria</taxon>
        <taxon>Bacillati</taxon>
        <taxon>Bacillota</taxon>
        <taxon>Clostridia</taxon>
        <taxon>Lachnospirales</taxon>
        <taxon>Lachnospiraceae</taxon>
        <taxon>Ohessyouella</taxon>
    </lineage>
</organism>
<name>A0ABT1EFE3_9FIRM</name>
<dbReference type="PANTHER" id="PTHR30249:SF0">
    <property type="entry name" value="PLASTIDAL GLYCOLATE_GLYCERATE TRANSLOCATOR 1, CHLOROPLASTIC"/>
    <property type="match status" value="1"/>
</dbReference>
<dbReference type="RefSeq" id="WP_262068328.1">
    <property type="nucleotide sequence ID" value="NZ_JAMXOC010000003.1"/>
</dbReference>
<feature type="transmembrane region" description="Helical" evidence="5">
    <location>
        <begin position="37"/>
        <end position="55"/>
    </location>
</feature>
<evidence type="ECO:0000313" key="6">
    <source>
        <dbReference type="EMBL" id="MCP1109419.1"/>
    </source>
</evidence>